<reference evidence="2" key="1">
    <citation type="submission" date="2021-01" db="EMBL/GenBank/DDBJ databases">
        <title>Whole genome shotgun sequence of Sinosporangium siamense NBRC 109515.</title>
        <authorList>
            <person name="Komaki H."/>
            <person name="Tamura T."/>
        </authorList>
    </citation>
    <scope>NUCLEOTIDE SEQUENCE</scope>
    <source>
        <strain evidence="2">NBRC 109515</strain>
    </source>
</reference>
<keyword evidence="3" id="KW-1185">Reference proteome</keyword>
<proteinExistence type="predicted"/>
<dbReference type="RefSeq" id="WP_204030929.1">
    <property type="nucleotide sequence ID" value="NZ_BOOW01000039.1"/>
</dbReference>
<evidence type="ECO:0000313" key="2">
    <source>
        <dbReference type="EMBL" id="GII95893.1"/>
    </source>
</evidence>
<dbReference type="InterPro" id="IPR032710">
    <property type="entry name" value="NTF2-like_dom_sf"/>
</dbReference>
<dbReference type="EMBL" id="BOOW01000039">
    <property type="protein sequence ID" value="GII95893.1"/>
    <property type="molecule type" value="Genomic_DNA"/>
</dbReference>
<evidence type="ECO:0000313" key="3">
    <source>
        <dbReference type="Proteomes" id="UP000606172"/>
    </source>
</evidence>
<dbReference type="AlphaFoldDB" id="A0A919RLC8"/>
<dbReference type="Pfam" id="PF12680">
    <property type="entry name" value="SnoaL_2"/>
    <property type="match status" value="1"/>
</dbReference>
<evidence type="ECO:0000259" key="1">
    <source>
        <dbReference type="Pfam" id="PF12680"/>
    </source>
</evidence>
<dbReference type="Gene3D" id="3.10.450.50">
    <property type="match status" value="1"/>
</dbReference>
<sequence>MPVTGGPREILARLHRHLTGGSSSDDLWAEDVVVEVPFAPPGAPRRFEGREAFLAHVREGRAKMRMRLEVGKVVIYETADPDVIVTEYELSGIDPASGERLAAPFIGVLKVRDGQIAGWREYQDMLASAASAGRLTELLGGVAAKV</sequence>
<dbReference type="SUPFAM" id="SSF54427">
    <property type="entry name" value="NTF2-like"/>
    <property type="match status" value="1"/>
</dbReference>
<gene>
    <name evidence="2" type="ORF">Ssi02_61240</name>
</gene>
<dbReference type="Proteomes" id="UP000606172">
    <property type="component" value="Unassembled WGS sequence"/>
</dbReference>
<feature type="domain" description="SnoaL-like" evidence="1">
    <location>
        <begin position="25"/>
        <end position="118"/>
    </location>
</feature>
<comment type="caution">
    <text evidence="2">The sequence shown here is derived from an EMBL/GenBank/DDBJ whole genome shotgun (WGS) entry which is preliminary data.</text>
</comment>
<protein>
    <submittedName>
        <fullName evidence="2">PhzA/B-like protein</fullName>
    </submittedName>
</protein>
<name>A0A919RLC8_9ACTN</name>
<dbReference type="InterPro" id="IPR037401">
    <property type="entry name" value="SnoaL-like"/>
</dbReference>
<organism evidence="2 3">
    <name type="scientific">Sinosporangium siamense</name>
    <dbReference type="NCBI Taxonomy" id="1367973"/>
    <lineage>
        <taxon>Bacteria</taxon>
        <taxon>Bacillati</taxon>
        <taxon>Actinomycetota</taxon>
        <taxon>Actinomycetes</taxon>
        <taxon>Streptosporangiales</taxon>
        <taxon>Streptosporangiaceae</taxon>
        <taxon>Sinosporangium</taxon>
    </lineage>
</organism>
<accession>A0A919RLC8</accession>